<dbReference type="GO" id="GO:0006308">
    <property type="term" value="P:DNA catabolic process"/>
    <property type="evidence" value="ECO:0007669"/>
    <property type="project" value="UniProtKB-UniRule"/>
</dbReference>
<dbReference type="PANTHER" id="PTHR30008:SF0">
    <property type="entry name" value="EXODEOXYRIBONUCLEASE 7 LARGE SUBUNIT"/>
    <property type="match status" value="1"/>
</dbReference>
<evidence type="ECO:0000313" key="11">
    <source>
        <dbReference type="Proteomes" id="UP000004099"/>
    </source>
</evidence>
<dbReference type="GO" id="GO:0008855">
    <property type="term" value="F:exodeoxyribonuclease VII activity"/>
    <property type="evidence" value="ECO:0007669"/>
    <property type="project" value="UniProtKB-UniRule"/>
</dbReference>
<evidence type="ECO:0000256" key="1">
    <source>
        <dbReference type="ARBA" id="ARBA00022490"/>
    </source>
</evidence>
<dbReference type="InterPro" id="IPR025824">
    <property type="entry name" value="OB-fold_nuc-bd_dom"/>
</dbReference>
<evidence type="ECO:0000256" key="3">
    <source>
        <dbReference type="ARBA" id="ARBA00022801"/>
    </source>
</evidence>
<evidence type="ECO:0000256" key="6">
    <source>
        <dbReference type="RuleBase" id="RU004355"/>
    </source>
</evidence>
<dbReference type="EMBL" id="ACGS02000041">
    <property type="protein sequence ID" value="EFZ34565.1"/>
    <property type="molecule type" value="Genomic_DNA"/>
</dbReference>
<keyword evidence="7" id="KW-0175">Coiled coil</keyword>
<comment type="caution">
    <text evidence="10">The sequence shown here is derived from an EMBL/GenBank/DDBJ whole genome shotgun (WGS) entry which is preliminary data.</text>
</comment>
<dbReference type="GO" id="GO:0009318">
    <property type="term" value="C:exodeoxyribonuclease VII complex"/>
    <property type="evidence" value="ECO:0007669"/>
    <property type="project" value="UniProtKB-UniRule"/>
</dbReference>
<feature type="coiled-coil region" evidence="7">
    <location>
        <begin position="313"/>
        <end position="340"/>
    </location>
</feature>
<comment type="catalytic activity">
    <reaction evidence="5 6">
        <text>Exonucleolytic cleavage in either 5'- to 3'- or 3'- to 5'-direction to yield nucleoside 5'-phosphates.</text>
        <dbReference type="EC" id="3.1.11.6"/>
    </reaction>
</comment>
<dbReference type="Pfam" id="PF13742">
    <property type="entry name" value="tRNA_anti_2"/>
    <property type="match status" value="1"/>
</dbReference>
<dbReference type="Proteomes" id="UP000004099">
    <property type="component" value="Unassembled WGS sequence"/>
</dbReference>
<evidence type="ECO:0000259" key="8">
    <source>
        <dbReference type="Pfam" id="PF02601"/>
    </source>
</evidence>
<dbReference type="HOGENOM" id="CLU_023625_3_1_9"/>
<keyword evidence="2 5" id="KW-0540">Nuclease</keyword>
<comment type="function">
    <text evidence="5">Bidirectionally degrades single-stranded DNA into large acid-insoluble oligonucleotides, which are then degraded further into small acid-soluble oligonucleotides.</text>
</comment>
<keyword evidence="1 5" id="KW-0963">Cytoplasm</keyword>
<proteinExistence type="inferred from homology"/>
<gene>
    <name evidence="5 10" type="primary">xseA</name>
    <name evidence="10" type="ORF">HMPREF0542_11505</name>
</gene>
<keyword evidence="3 5" id="KW-0378">Hydrolase</keyword>
<name>E7FRH8_9LACO</name>
<comment type="subunit">
    <text evidence="5">Heterooligomer composed of large and small subunits.</text>
</comment>
<reference evidence="10 11" key="1">
    <citation type="submission" date="2011-01" db="EMBL/GenBank/DDBJ databases">
        <authorList>
            <person name="Muzny D."/>
            <person name="Qin X."/>
            <person name="Buhay C."/>
            <person name="Dugan-Rocha S."/>
            <person name="Ding Y."/>
            <person name="Chen G."/>
            <person name="Hawes A."/>
            <person name="Holder M."/>
            <person name="Jhangiani S."/>
            <person name="Johnson A."/>
            <person name="Khan Z."/>
            <person name="Li Z."/>
            <person name="Liu W."/>
            <person name="Liu X."/>
            <person name="Perez L."/>
            <person name="Shen H."/>
            <person name="Wang Q."/>
            <person name="Watt J."/>
            <person name="Xi L."/>
            <person name="Xin Y."/>
            <person name="Zhou J."/>
            <person name="Deng J."/>
            <person name="Jiang H."/>
            <person name="Liu Y."/>
            <person name="Qu J."/>
            <person name="Song X.-Z."/>
            <person name="Zhang L."/>
            <person name="Villasana D."/>
            <person name="Johnson A."/>
            <person name="Liu J."/>
            <person name="Liyanage D."/>
            <person name="Lorensuhewa L."/>
            <person name="Robinson T."/>
            <person name="Song A."/>
            <person name="Song B.-B."/>
            <person name="Dinh H."/>
            <person name="Thornton R."/>
            <person name="Coyle M."/>
            <person name="Francisco L."/>
            <person name="Jackson L."/>
            <person name="Javaid M."/>
            <person name="Korchina V."/>
            <person name="Kovar C."/>
            <person name="Mata R."/>
            <person name="Mathew T."/>
            <person name="Ngo R."/>
            <person name="Nguyen L."/>
            <person name="Nguyen N."/>
            <person name="Okwuonu G."/>
            <person name="Ongeri F."/>
            <person name="Pham C."/>
            <person name="Simmons D."/>
            <person name="Wilczek-Boney K."/>
            <person name="Hale W."/>
            <person name="Jakkamsetti A."/>
            <person name="Pham P."/>
            <person name="Ruth R."/>
            <person name="San Lucas F."/>
            <person name="Warren J."/>
            <person name="Zhang J."/>
            <person name="Zhao Z."/>
            <person name="Zhou C."/>
            <person name="Zhu D."/>
            <person name="Lee S."/>
            <person name="Bess C."/>
            <person name="Blankenburg K."/>
            <person name="Forbes L."/>
            <person name="Fu Q."/>
            <person name="Gubbala S."/>
            <person name="Hirani K."/>
            <person name="Jayaseelan J.C."/>
            <person name="Lara F."/>
            <person name="Munidasa M."/>
            <person name="Palculict T."/>
            <person name="Patil S."/>
            <person name="Pu L.-L."/>
            <person name="Saada N."/>
            <person name="Tang L."/>
            <person name="Weissenberger G."/>
            <person name="Zhu Y."/>
            <person name="Hemphill L."/>
            <person name="Shang Y."/>
            <person name="Youmans B."/>
            <person name="Ayvaz T."/>
            <person name="Ross M."/>
            <person name="Santibanez J."/>
            <person name="Aqrawi P."/>
            <person name="Gross S."/>
            <person name="Joshi V."/>
            <person name="Fowler G."/>
            <person name="Nazareth L."/>
            <person name="Reid J."/>
            <person name="Worley K."/>
            <person name="Petrosino J."/>
            <person name="Highlander S."/>
            <person name="Gibbs R."/>
        </authorList>
    </citation>
    <scope>NUCLEOTIDE SEQUENCE [LARGE SCALE GENOMIC DNA]</scope>
    <source>
        <strain evidence="10 11">ATCC 25644</strain>
    </source>
</reference>
<dbReference type="NCBIfam" id="TIGR00237">
    <property type="entry name" value="xseA"/>
    <property type="match status" value="1"/>
</dbReference>
<evidence type="ECO:0000256" key="4">
    <source>
        <dbReference type="ARBA" id="ARBA00022839"/>
    </source>
</evidence>
<dbReference type="GO" id="GO:0003676">
    <property type="term" value="F:nucleic acid binding"/>
    <property type="evidence" value="ECO:0007669"/>
    <property type="project" value="InterPro"/>
</dbReference>
<dbReference type="CDD" id="cd04489">
    <property type="entry name" value="ExoVII_LU_OBF"/>
    <property type="match status" value="1"/>
</dbReference>
<keyword evidence="4 5" id="KW-0269">Exonuclease</keyword>
<evidence type="ECO:0000256" key="2">
    <source>
        <dbReference type="ARBA" id="ARBA00022722"/>
    </source>
</evidence>
<dbReference type="PANTHER" id="PTHR30008">
    <property type="entry name" value="EXODEOXYRIBONUCLEASE 7 LARGE SUBUNIT"/>
    <property type="match status" value="1"/>
</dbReference>
<dbReference type="HAMAP" id="MF_00378">
    <property type="entry name" value="Exonuc_7_L"/>
    <property type="match status" value="1"/>
</dbReference>
<evidence type="ECO:0000313" key="10">
    <source>
        <dbReference type="EMBL" id="EFZ34565.1"/>
    </source>
</evidence>
<accession>E7FRH8</accession>
<dbReference type="GO" id="GO:0005737">
    <property type="term" value="C:cytoplasm"/>
    <property type="evidence" value="ECO:0007669"/>
    <property type="project" value="UniProtKB-SubCell"/>
</dbReference>
<dbReference type="Pfam" id="PF02601">
    <property type="entry name" value="Exonuc_VII_L"/>
    <property type="match status" value="1"/>
</dbReference>
<dbReference type="InterPro" id="IPR020579">
    <property type="entry name" value="Exonuc_VII_lsu_C"/>
</dbReference>
<sequence>MLRMSDEKKYLTVTALTRYIKRKFTADPYMRRVYLTGEISNFRMRPKHQYFSLKDENAVIDVVMFASDFSKVKFRPEEGMKVIVSGRVDVYEGSGKYQFYVETMEPEGIGALYQALKELQQKLSAEGLFSAPKKPINRFPKRIAVITSRSGAVIQDIRTTIRRRYPIAQVVLFPAVVQGTQAADTLVARLKEVNARGDFDTIIIGRGGGSIEDLWPFNEEKVARAIFDSKIPVISSVGHETDTTIADLVADVRAATPTAAAELATSVLSDDLAMIDQLRYRLVKSMRNRIEYLKQRFEKCKNSYIFMQPERLYEGYLQKLDRMQNELIGLTQNKISQEKNRLTVANKVLYGRIMPDRISLLQSELKQDRRQLESAGISLLKNSENRFIKAKNALDMLSPLRVMGRGFTYVTQEDHVIKSVNELSVGEEIKLHLQDGYANASIIETEKE</sequence>
<evidence type="ECO:0000256" key="7">
    <source>
        <dbReference type="SAM" id="Coils"/>
    </source>
</evidence>
<evidence type="ECO:0000259" key="9">
    <source>
        <dbReference type="Pfam" id="PF13742"/>
    </source>
</evidence>
<comment type="similarity">
    <text evidence="5 6">Belongs to the XseA family.</text>
</comment>
<organism evidence="10 11">
    <name type="scientific">Ligilactobacillus ruminis ATCC 25644</name>
    <dbReference type="NCBI Taxonomy" id="525362"/>
    <lineage>
        <taxon>Bacteria</taxon>
        <taxon>Bacillati</taxon>
        <taxon>Bacillota</taxon>
        <taxon>Bacilli</taxon>
        <taxon>Lactobacillales</taxon>
        <taxon>Lactobacillaceae</taxon>
        <taxon>Ligilactobacillus</taxon>
    </lineage>
</organism>
<evidence type="ECO:0000256" key="5">
    <source>
        <dbReference type="HAMAP-Rule" id="MF_00378"/>
    </source>
</evidence>
<feature type="domain" description="Exonuclease VII large subunit C-terminal" evidence="8">
    <location>
        <begin position="131"/>
        <end position="440"/>
    </location>
</feature>
<feature type="domain" description="OB-fold nucleic acid binding" evidence="9">
    <location>
        <begin position="11"/>
        <end position="105"/>
    </location>
</feature>
<dbReference type="InterPro" id="IPR003753">
    <property type="entry name" value="Exonuc_VII_L"/>
</dbReference>
<comment type="subcellular location">
    <subcellularLocation>
        <location evidence="5 6">Cytoplasm</location>
    </subcellularLocation>
</comment>
<dbReference type="AlphaFoldDB" id="E7FRH8"/>
<protein>
    <recommendedName>
        <fullName evidence="5">Exodeoxyribonuclease 7 large subunit</fullName>
        <ecNumber evidence="5">3.1.11.6</ecNumber>
    </recommendedName>
    <alternativeName>
        <fullName evidence="5">Exodeoxyribonuclease VII large subunit</fullName>
        <shortName evidence="5">Exonuclease VII large subunit</shortName>
    </alternativeName>
</protein>
<dbReference type="EC" id="3.1.11.6" evidence="5"/>